<feature type="compositionally biased region" description="Basic and acidic residues" evidence="1">
    <location>
        <begin position="1219"/>
        <end position="1230"/>
    </location>
</feature>
<feature type="compositionally biased region" description="Polar residues" evidence="1">
    <location>
        <begin position="535"/>
        <end position="546"/>
    </location>
</feature>
<feature type="region of interest" description="Disordered" evidence="1">
    <location>
        <begin position="258"/>
        <end position="280"/>
    </location>
</feature>
<evidence type="ECO:0000256" key="1">
    <source>
        <dbReference type="SAM" id="MobiDB-lite"/>
    </source>
</evidence>
<dbReference type="SUPFAM" id="SSF46785">
    <property type="entry name" value="Winged helix' DNA-binding domain"/>
    <property type="match status" value="1"/>
</dbReference>
<feature type="compositionally biased region" description="Basic and acidic residues" evidence="1">
    <location>
        <begin position="931"/>
        <end position="945"/>
    </location>
</feature>
<reference evidence="4" key="1">
    <citation type="submission" date="2019-02" db="EMBL/GenBank/DDBJ databases">
        <title>FDA dAtabase for Regulatory Grade micrObial Sequences (FDA-ARGOS): Supporting development and validation of Infectious Disease Dx tests.</title>
        <authorList>
            <person name="Duncan R."/>
            <person name="Fisher C."/>
            <person name="Tallon L."/>
            <person name="Sadzewicz L."/>
            <person name="Sengamalay N."/>
            <person name="Ott S."/>
            <person name="Godinez A."/>
            <person name="Nagaraj S."/>
            <person name="Vavikolanu K."/>
            <person name="Vyas G."/>
            <person name="Nadendla S."/>
            <person name="Aluvathingal J."/>
            <person name="Sichtig H."/>
        </authorList>
    </citation>
    <scope>NUCLEOTIDE SEQUENCE [LARGE SCALE GENOMIC DNA]</scope>
    <source>
        <strain evidence="4">FDAARGOS_360</strain>
    </source>
</reference>
<sequence length="1997" mass="213741">MSVLICISSPANVVAASLQKALGVQLRRFICAGIYLNSARQNPLLARELKGSVSPVFIESVGSCIAGWSNVKVGSMFLGPLPRLLPCPLLLEGEHGEKAVFENVPVVIGAAGVEGIIEGVLTEESAGFHHFGDIACLFMKKATPGLRPRYLVPAAGGLSLRRAPGIGMTIASSAVSISMCAERPLFPQVYDAHGVRSVAGVIVVELRKHEADARYNSFRIIQHLLWVTIVAWANQMANASGDLIRLPSGLQQYYEPSPRCSTRRDGINDGAAGKTVPSASTPVQRTSFPCALLPPLEFWDPSVLEEMAGASSPEPQVVRDASLHRAPSLAEVWSNAVQHIFALWCATPIAGSCAGAAQPCTAQSACGTASPGTLEYAHAWVIVAQHYHRFKSLLSLFFLRYDVVLEDAEELLQRRGRQQLHEQQDRRLSGLHDEEVQRAGAHVARPSSPPLRRRGGTSLVSSLSISPEGAASAAGAGNSMSRSSAPAALTSNLLGHLMRAIVNENLAKIHEVTGEILLFLLLPRVHRARLRNQVTTPASGTGNPGQLSHCAPPQDNTATGEADTGKEASLALATMRQLSGVSNGHSDVQDDDDDDRVVWSSPPSPLLSYTAASFGHGNGDAPAPAPRAGTLTTGPHVRGRAQQEEYVARNVFKLLLLVEHCRVHVLQRWLVENGKRVAFFYGSQLAANLLDNAAGQQAAFAHDPASCDPSVAAIATTRTLAGANRVLRETLQAYVRLRAKLLFLNAGTTHFLDALTPWGRTRMLESLNAFLCGFCGVVLPSSFPSDGGAPDKSTIESSKEPPSQAASSPLDGRDEPVLFSSTSAAVSDFVQRWGVPLWVAMCDDTQQRMEALKHVEQKRAKRPKHCTPLPENERLCVMPPAKYQQQRRAMEGWSDGDMGEKDHWRGGPCNTGTSSAPVTSSFTTAAVSAVDDDRAEKPDTRDRHSVASTELEDAVSRTTSIAWPPRSPTVANEGEDGSGGSGIHRHGGAEEADRAFTRRRGRGLDLKRVLHQQQQRRARLGSVKLPQRGVTASRVGAPLASSEDGGGDVVESLYTGETVSAGDDGSVSAAAVGAGNGGGNVGRLRDNNGAAATEERQRDGEDLTISAGSHAKRFSRSAQLHQVATLPDEGFPCLLYLMPRRSRFAMLDKAAAAVQQQLFTRFSANVQAYLTDYLMEHAGTGTAATSSIAVVTPFPKPVLARMVFLLEMTYAALQGRDRAASESRDNHTEANHATVNGGSRRPLMETGLTATGQELGAAILEQCNGEFDTVVSTTLSAPTSPALLAIAAVRKGFQGFLISMEKRAVLALVQALYGLVQQGAAQQPPAAQLDAVDTILNMASLLNSKDMFVLLLKGYLAPQVMMCRSQSEFLVESQVVGRMAYRLGAAVAAPCITLLRDLQLAMFDPRSMMRSPSRSGARADLAEDRELNATYGSLSGEGRRGYGGNFGGASSRDMATECAQLAATRDAETLGDIRPLQHGAFGLIHRVRVLCQAWWQSHTAVLLSSRRLRQLWEQHQLLDERIVDAVLSVEWQYDGHSEPFRGYGQHVRPRERESSNPLPPPSCSSGGGGPKSLRSSLSDAPQGSHWRHGDGGQNSGPLAAGTQLRTVTAAAVVRGFSSALGNAVRRTGRQAGDFGYDDSDNESEDYREAYGGLLTLSTLQQYRSAYAPSNSPYRGSNLSSVGSPGAVGGPGASGEHQGTSDGGQSTTVDDHASTAVPADGQLERRRLRWPLGNGQLAFYIFSRGAASACRGVSQAVQIVGPPLTLLVCQLLDRASEQPYTFDALHKALPVQAPKPLLAHILHELVKADVVVRSVAAGTRQLTYQLRDDTREVRQRKVIVDVRAAARQQWVTQTMTMTAADAADDGEDDGSERGGARGPASPGNPTEAATSFPTSSLKPARQGCLDAPAKAKAAPSASVDEPSSPTYSADSAHKIKVCIVRIMKVERVLPHRELVERVALALEGQFVVTPSQFKRCVTHLIEKEFLQRGEQGEYVFVS</sequence>
<feature type="compositionally biased region" description="Polar residues" evidence="1">
    <location>
        <begin position="1667"/>
        <end position="1678"/>
    </location>
</feature>
<accession>A0A504WZP9</accession>
<dbReference type="SUPFAM" id="SSF56327">
    <property type="entry name" value="LDH C-terminal domain-like"/>
    <property type="match status" value="1"/>
</dbReference>
<feature type="region of interest" description="Disordered" evidence="1">
    <location>
        <begin position="1667"/>
        <end position="1719"/>
    </location>
</feature>
<gene>
    <name evidence="3" type="ORF">CGC20_28690</name>
</gene>
<feature type="region of interest" description="Disordered" evidence="1">
    <location>
        <begin position="928"/>
        <end position="1023"/>
    </location>
</feature>
<organism evidence="3 4">
    <name type="scientific">Leishmania donovani</name>
    <dbReference type="NCBI Taxonomy" id="5661"/>
    <lineage>
        <taxon>Eukaryota</taxon>
        <taxon>Discoba</taxon>
        <taxon>Euglenozoa</taxon>
        <taxon>Kinetoplastea</taxon>
        <taxon>Metakinetoplastina</taxon>
        <taxon>Trypanosomatida</taxon>
        <taxon>Trypanosomatidae</taxon>
        <taxon>Leishmaniinae</taxon>
        <taxon>Leishmania</taxon>
    </lineage>
</organism>
<dbReference type="VEuPathDB" id="TriTrypDB:LDHU3_36.3420"/>
<dbReference type="InterPro" id="IPR036388">
    <property type="entry name" value="WH-like_DNA-bd_sf"/>
</dbReference>
<feature type="compositionally biased region" description="Polar residues" evidence="1">
    <location>
        <begin position="1696"/>
        <end position="1707"/>
    </location>
</feature>
<feature type="region of interest" description="Disordered" evidence="1">
    <location>
        <begin position="610"/>
        <end position="637"/>
    </location>
</feature>
<dbReference type="Gene3D" id="1.10.10.10">
    <property type="entry name" value="Winged helix-like DNA-binding domain superfamily/Winged helix DNA-binding domain"/>
    <property type="match status" value="1"/>
</dbReference>
<dbReference type="InterPro" id="IPR036317">
    <property type="entry name" value="Cullin_homology_sf"/>
</dbReference>
<dbReference type="InterPro" id="IPR019559">
    <property type="entry name" value="Cullin_neddylation_domain"/>
</dbReference>
<feature type="domain" description="Cullin neddylation" evidence="2">
    <location>
        <begin position="1926"/>
        <end position="1993"/>
    </location>
</feature>
<feature type="region of interest" description="Disordered" evidence="1">
    <location>
        <begin position="786"/>
        <end position="814"/>
    </location>
</feature>
<proteinExistence type="predicted"/>
<feature type="region of interest" description="Disordered" evidence="1">
    <location>
        <begin position="1859"/>
        <end position="1927"/>
    </location>
</feature>
<dbReference type="Pfam" id="PF10557">
    <property type="entry name" value="Cullin_Nedd8"/>
    <property type="match status" value="1"/>
</dbReference>
<dbReference type="GO" id="GO:0016616">
    <property type="term" value="F:oxidoreductase activity, acting on the CH-OH group of donors, NAD or NADP as acceptor"/>
    <property type="evidence" value="ECO:0007669"/>
    <property type="project" value="InterPro"/>
</dbReference>
<feature type="region of interest" description="Disordered" evidence="1">
    <location>
        <begin position="1219"/>
        <end position="1244"/>
    </location>
</feature>
<comment type="caution">
    <text evidence="3">The sequence shown here is derived from an EMBL/GenBank/DDBJ whole genome shotgun (WGS) entry which is preliminary data.</text>
</comment>
<feature type="region of interest" description="Disordered" evidence="1">
    <location>
        <begin position="535"/>
        <end position="565"/>
    </location>
</feature>
<feature type="compositionally biased region" description="Polar residues" evidence="1">
    <location>
        <begin position="1882"/>
        <end position="1896"/>
    </location>
</feature>
<feature type="region of interest" description="Disordered" evidence="1">
    <location>
        <begin position="437"/>
        <end position="463"/>
    </location>
</feature>
<dbReference type="SMART" id="SM00884">
    <property type="entry name" value="Cullin_Nedd8"/>
    <property type="match status" value="1"/>
</dbReference>
<feature type="compositionally biased region" description="Basic and acidic residues" evidence="1">
    <location>
        <begin position="987"/>
        <end position="1008"/>
    </location>
</feature>
<dbReference type="VEuPathDB" id="TriTrypDB:LdCL_360031400"/>
<feature type="region of interest" description="Disordered" evidence="1">
    <location>
        <begin position="581"/>
        <end position="600"/>
    </location>
</feature>
<protein>
    <submittedName>
        <fullName evidence="3">Cullin protein neddylation domain family protein</fullName>
    </submittedName>
</protein>
<dbReference type="InterPro" id="IPR036390">
    <property type="entry name" value="WH_DNA-bd_sf"/>
</dbReference>
<evidence type="ECO:0000259" key="2">
    <source>
        <dbReference type="SMART" id="SM00884"/>
    </source>
</evidence>
<feature type="region of interest" description="Disordered" evidence="1">
    <location>
        <begin position="1080"/>
        <end position="1103"/>
    </location>
</feature>
<feature type="region of interest" description="Disordered" evidence="1">
    <location>
        <begin position="1540"/>
        <end position="1599"/>
    </location>
</feature>
<feature type="compositionally biased region" description="Low complexity" evidence="1">
    <location>
        <begin position="1906"/>
        <end position="1917"/>
    </location>
</feature>
<dbReference type="Proteomes" id="UP000318821">
    <property type="component" value="Unassembled WGS sequence"/>
</dbReference>
<name>A0A504WZP9_LEIDO</name>
<dbReference type="InterPro" id="IPR015955">
    <property type="entry name" value="Lactate_DH/Glyco_Ohase_4_C"/>
</dbReference>
<dbReference type="EMBL" id="RHLD01000002">
    <property type="protein sequence ID" value="TPP42196.1"/>
    <property type="molecule type" value="Genomic_DNA"/>
</dbReference>
<dbReference type="SUPFAM" id="SSF75632">
    <property type="entry name" value="Cullin homology domain"/>
    <property type="match status" value="1"/>
</dbReference>
<evidence type="ECO:0000313" key="3">
    <source>
        <dbReference type="EMBL" id="TPP42196.1"/>
    </source>
</evidence>
<evidence type="ECO:0000313" key="4">
    <source>
        <dbReference type="Proteomes" id="UP000318821"/>
    </source>
</evidence>
<dbReference type="VEuPathDB" id="TriTrypDB:LdBPK_362540.1"/>